<dbReference type="EMBL" id="CAMGYJ010000003">
    <property type="protein sequence ID" value="CAI0390082.1"/>
    <property type="molecule type" value="Genomic_DNA"/>
</dbReference>
<dbReference type="Proteomes" id="UP001154282">
    <property type="component" value="Unassembled WGS sequence"/>
</dbReference>
<dbReference type="AlphaFoldDB" id="A0AAV0HZC1"/>
<evidence type="ECO:0000313" key="3">
    <source>
        <dbReference type="Proteomes" id="UP001154282"/>
    </source>
</evidence>
<comment type="caution">
    <text evidence="2">The sequence shown here is derived from an EMBL/GenBank/DDBJ whole genome shotgun (WGS) entry which is preliminary data.</text>
</comment>
<protein>
    <submittedName>
        <fullName evidence="2">Uncharacterized protein</fullName>
    </submittedName>
</protein>
<proteinExistence type="predicted"/>
<gene>
    <name evidence="2" type="ORF">LITE_LOCUS6583</name>
</gene>
<evidence type="ECO:0000313" key="2">
    <source>
        <dbReference type="EMBL" id="CAI0390082.1"/>
    </source>
</evidence>
<feature type="region of interest" description="Disordered" evidence="1">
    <location>
        <begin position="37"/>
        <end position="62"/>
    </location>
</feature>
<sequence>MASSSDMEETDQKSNYPGVEEKGVTWWPRVLTEVKGSIARQVGRGDLGSREAKDRKKPDLGR</sequence>
<accession>A0AAV0HZC1</accession>
<feature type="region of interest" description="Disordered" evidence="1">
    <location>
        <begin position="1"/>
        <end position="22"/>
    </location>
</feature>
<feature type="compositionally biased region" description="Basic and acidic residues" evidence="1">
    <location>
        <begin position="47"/>
        <end position="62"/>
    </location>
</feature>
<evidence type="ECO:0000256" key="1">
    <source>
        <dbReference type="SAM" id="MobiDB-lite"/>
    </source>
</evidence>
<keyword evidence="3" id="KW-1185">Reference proteome</keyword>
<reference evidence="2" key="1">
    <citation type="submission" date="2022-08" db="EMBL/GenBank/DDBJ databases">
        <authorList>
            <person name="Gutierrez-Valencia J."/>
        </authorList>
    </citation>
    <scope>NUCLEOTIDE SEQUENCE</scope>
</reference>
<name>A0AAV0HZC1_9ROSI</name>
<organism evidence="2 3">
    <name type="scientific">Linum tenue</name>
    <dbReference type="NCBI Taxonomy" id="586396"/>
    <lineage>
        <taxon>Eukaryota</taxon>
        <taxon>Viridiplantae</taxon>
        <taxon>Streptophyta</taxon>
        <taxon>Embryophyta</taxon>
        <taxon>Tracheophyta</taxon>
        <taxon>Spermatophyta</taxon>
        <taxon>Magnoliopsida</taxon>
        <taxon>eudicotyledons</taxon>
        <taxon>Gunneridae</taxon>
        <taxon>Pentapetalae</taxon>
        <taxon>rosids</taxon>
        <taxon>fabids</taxon>
        <taxon>Malpighiales</taxon>
        <taxon>Linaceae</taxon>
        <taxon>Linum</taxon>
    </lineage>
</organism>